<comment type="caution">
    <text evidence="1">The sequence shown here is derived from an EMBL/GenBank/DDBJ whole genome shotgun (WGS) entry which is preliminary data.</text>
</comment>
<protein>
    <recommendedName>
        <fullName evidence="3">Tetratricopeptide repeat protein</fullName>
    </recommendedName>
</protein>
<evidence type="ECO:0000313" key="1">
    <source>
        <dbReference type="EMBL" id="MFD2933705.1"/>
    </source>
</evidence>
<evidence type="ECO:0000313" key="2">
    <source>
        <dbReference type="Proteomes" id="UP001597512"/>
    </source>
</evidence>
<organism evidence="1 2">
    <name type="scientific">Spirosoma flavum</name>
    <dbReference type="NCBI Taxonomy" id="2048557"/>
    <lineage>
        <taxon>Bacteria</taxon>
        <taxon>Pseudomonadati</taxon>
        <taxon>Bacteroidota</taxon>
        <taxon>Cytophagia</taxon>
        <taxon>Cytophagales</taxon>
        <taxon>Cytophagaceae</taxon>
        <taxon>Spirosoma</taxon>
    </lineage>
</organism>
<dbReference type="Proteomes" id="UP001597512">
    <property type="component" value="Unassembled WGS sequence"/>
</dbReference>
<proteinExistence type="predicted"/>
<evidence type="ECO:0008006" key="3">
    <source>
        <dbReference type="Google" id="ProtNLM"/>
    </source>
</evidence>
<dbReference type="EMBL" id="JBHUOM010000002">
    <property type="protein sequence ID" value="MFD2933705.1"/>
    <property type="molecule type" value="Genomic_DNA"/>
</dbReference>
<reference evidence="2" key="1">
    <citation type="journal article" date="2019" name="Int. J. Syst. Evol. Microbiol.">
        <title>The Global Catalogue of Microorganisms (GCM) 10K type strain sequencing project: providing services to taxonomists for standard genome sequencing and annotation.</title>
        <authorList>
            <consortium name="The Broad Institute Genomics Platform"/>
            <consortium name="The Broad Institute Genome Sequencing Center for Infectious Disease"/>
            <person name="Wu L."/>
            <person name="Ma J."/>
        </authorList>
    </citation>
    <scope>NUCLEOTIDE SEQUENCE [LARGE SCALE GENOMIC DNA]</scope>
    <source>
        <strain evidence="2">KCTC 52490</strain>
    </source>
</reference>
<accession>A0ABW6AEB1</accession>
<gene>
    <name evidence="1" type="ORF">ACFS25_07915</name>
</gene>
<dbReference type="RefSeq" id="WP_381498334.1">
    <property type="nucleotide sequence ID" value="NZ_JBHUOM010000002.1"/>
</dbReference>
<name>A0ABW6AEB1_9BACT</name>
<keyword evidence="2" id="KW-1185">Reference proteome</keyword>
<sequence>MLALDKETFSYWVTHPDDLAPTDFVQLRESLATYPYCQTLHTLTAKAASVHQRSQAISYVRQAAAHALSRNALRKLIDNEFQWSDNLLTKLNELSTKHVSIPDDYQQESYALFKAKAGLSNGFPKLSLLRLPSQIDRDDKPTDVGDVAFKLPEPVVTVPTPEDPTLAETNLQNDLTQIAETVSVQPTPSVADLERQRQLDLIDSFIKKEPRISPVRAKPGELLNQEDLAKRNKPVGGSLVTESFAKILEKQGKLDKAREIYMKLMEKNPEKKAYFAAKISELTSVDRGSTES</sequence>